<name>A0A011Q3P0_ACCRE</name>
<dbReference type="EMBL" id="JEMY01000078">
    <property type="protein sequence ID" value="EXI83892.1"/>
    <property type="molecule type" value="Genomic_DNA"/>
</dbReference>
<proteinExistence type="predicted"/>
<evidence type="ECO:0000313" key="1">
    <source>
        <dbReference type="EMBL" id="EXI83892.1"/>
    </source>
</evidence>
<accession>A0A011Q3P0</accession>
<comment type="caution">
    <text evidence="1">The sequence shown here is derived from an EMBL/GenBank/DDBJ whole genome shotgun (WGS) entry which is preliminary data.</text>
</comment>
<reference evidence="1" key="1">
    <citation type="submission" date="2014-02" db="EMBL/GenBank/DDBJ databases">
        <title>Expanding our view of genomic diversity in Candidatus Accumulibacter clades.</title>
        <authorList>
            <person name="Skennerton C.T."/>
            <person name="Barr J.J."/>
            <person name="Slater F.R."/>
            <person name="Bond P.L."/>
            <person name="Tyson G.W."/>
        </authorList>
    </citation>
    <scope>NUCLEOTIDE SEQUENCE [LARGE SCALE GENOMIC DNA]</scope>
</reference>
<gene>
    <name evidence="1" type="ORF">AW11_04054</name>
</gene>
<protein>
    <submittedName>
        <fullName evidence="1">Uncharacterized protein</fullName>
    </submittedName>
</protein>
<sequence length="271" mass="30667">MAFGDLVENAEDACFASWFGVFRDQNAVEEAWTLERRKTELDLLRTVGFVDCCQRTLPALDQRRVQIGEVGEHLAHGPSENAAWLKAQRTFEGGVGEQVAILSVVATDDHRQILDQRPVRVLPFEEVGRPLADQFLGHRAPVQHVVQVDQQEQGEQRAEQRNVRHHRRIIALQPARRSLYLYRPQPPSNLDLGSVAVDRRRLCALRRRLPGRGPGTNQLLFLRPRLVDQEDVQAGFGIPGVGGVEHLIHAQDTEDDMLRTPRTMPLIAARR</sequence>
<keyword evidence="2" id="KW-1185">Reference proteome</keyword>
<dbReference type="AlphaFoldDB" id="A0A011Q3P0"/>
<organism evidence="1 2">
    <name type="scientific">Accumulibacter regalis</name>
    <dbReference type="NCBI Taxonomy" id="522306"/>
    <lineage>
        <taxon>Bacteria</taxon>
        <taxon>Pseudomonadati</taxon>
        <taxon>Pseudomonadota</taxon>
        <taxon>Betaproteobacteria</taxon>
        <taxon>Candidatus Accumulibacter</taxon>
    </lineage>
</organism>
<dbReference type="Proteomes" id="UP000022141">
    <property type="component" value="Unassembled WGS sequence"/>
</dbReference>
<evidence type="ECO:0000313" key="2">
    <source>
        <dbReference type="Proteomes" id="UP000022141"/>
    </source>
</evidence>